<keyword evidence="2" id="KW-1185">Reference proteome</keyword>
<name>A0AA38MJY7_9CUCU</name>
<protein>
    <submittedName>
        <fullName evidence="1">Uncharacterized protein</fullName>
    </submittedName>
</protein>
<evidence type="ECO:0000313" key="1">
    <source>
        <dbReference type="EMBL" id="KAJ3660410.1"/>
    </source>
</evidence>
<dbReference type="EMBL" id="JALNTZ010000002">
    <property type="protein sequence ID" value="KAJ3660410.1"/>
    <property type="molecule type" value="Genomic_DNA"/>
</dbReference>
<comment type="caution">
    <text evidence="1">The sequence shown here is derived from an EMBL/GenBank/DDBJ whole genome shotgun (WGS) entry which is preliminary data.</text>
</comment>
<gene>
    <name evidence="1" type="ORF">Zmor_004860</name>
</gene>
<accession>A0AA38MJY7</accession>
<sequence>MINKVILMSERVVSCTRRRGEAPAGRGSWRAAPRPHELLSLEHNTPHDIHGSTYIGGWHRKARALTGHRAVPYSALCEQALQHFWQWQNDESTLYGGVGPGTFCVIRAIVGHF</sequence>
<reference evidence="1" key="1">
    <citation type="journal article" date="2023" name="G3 (Bethesda)">
        <title>Whole genome assemblies of Zophobas morio and Tenebrio molitor.</title>
        <authorList>
            <person name="Kaur S."/>
            <person name="Stinson S.A."/>
            <person name="diCenzo G.C."/>
        </authorList>
    </citation>
    <scope>NUCLEOTIDE SEQUENCE</scope>
    <source>
        <strain evidence="1">QUZm001</strain>
    </source>
</reference>
<dbReference type="AlphaFoldDB" id="A0AA38MJY7"/>
<dbReference type="Proteomes" id="UP001168821">
    <property type="component" value="Unassembled WGS sequence"/>
</dbReference>
<organism evidence="1 2">
    <name type="scientific">Zophobas morio</name>
    <dbReference type="NCBI Taxonomy" id="2755281"/>
    <lineage>
        <taxon>Eukaryota</taxon>
        <taxon>Metazoa</taxon>
        <taxon>Ecdysozoa</taxon>
        <taxon>Arthropoda</taxon>
        <taxon>Hexapoda</taxon>
        <taxon>Insecta</taxon>
        <taxon>Pterygota</taxon>
        <taxon>Neoptera</taxon>
        <taxon>Endopterygota</taxon>
        <taxon>Coleoptera</taxon>
        <taxon>Polyphaga</taxon>
        <taxon>Cucujiformia</taxon>
        <taxon>Tenebrionidae</taxon>
        <taxon>Zophobas</taxon>
    </lineage>
</organism>
<proteinExistence type="predicted"/>
<evidence type="ECO:0000313" key="2">
    <source>
        <dbReference type="Proteomes" id="UP001168821"/>
    </source>
</evidence>